<feature type="domain" description="C3H1-type" evidence="6">
    <location>
        <begin position="170"/>
        <end position="208"/>
    </location>
</feature>
<sequence>MPPKKVTNNKPSKKTELKKKEKVIEDKTFGLKNKKGNKQQKFIAQVEKQVKSGGDPKLRQLEKERLEEKKRKEEAKKDEEEKKLLMKPVGSQKIDAGVDPKSVFCAFFKQGLCKKGEKCKFSHDPAVERKSAKRSMYAESEKEKEETMDEWDDEMLAYVVNKKHGAEKTNQTSIICKYFLDALENNKYGWFWTCPNGGQDCIYKHGLPPGFVLKKVFKG</sequence>
<protein>
    <recommendedName>
        <fullName evidence="6">C3H1-type domain-containing protein</fullName>
    </recommendedName>
</protein>
<evidence type="ECO:0000259" key="6">
    <source>
        <dbReference type="PROSITE" id="PS50103"/>
    </source>
</evidence>
<dbReference type="PROSITE" id="PS50103">
    <property type="entry name" value="ZF_C3H1"/>
    <property type="match status" value="2"/>
</dbReference>
<keyword evidence="3 4" id="KW-0862">Zinc</keyword>
<evidence type="ECO:0000256" key="5">
    <source>
        <dbReference type="SAM" id="MobiDB-lite"/>
    </source>
</evidence>
<accession>A0A0K2VDD7</accession>
<dbReference type="GO" id="GO:0003729">
    <property type="term" value="F:mRNA binding"/>
    <property type="evidence" value="ECO:0007669"/>
    <property type="project" value="TreeGrafter"/>
</dbReference>
<dbReference type="GO" id="GO:0005829">
    <property type="term" value="C:cytosol"/>
    <property type="evidence" value="ECO:0007669"/>
    <property type="project" value="TreeGrafter"/>
</dbReference>
<dbReference type="PANTHER" id="PTHR12681:SF0">
    <property type="entry name" value="ZINC FINGER CCCH DOMAIN-CONTAINING PROTEIN 15"/>
    <property type="match status" value="1"/>
</dbReference>
<feature type="compositionally biased region" description="Basic and acidic residues" evidence="5">
    <location>
        <begin position="48"/>
        <end position="81"/>
    </location>
</feature>
<dbReference type="InterPro" id="IPR000571">
    <property type="entry name" value="Znf_CCCH"/>
</dbReference>
<dbReference type="AlphaFoldDB" id="A0A0K2VDD7"/>
<name>A0A0K2VDD7_LEPSM</name>
<dbReference type="GO" id="GO:0002181">
    <property type="term" value="P:cytoplasmic translation"/>
    <property type="evidence" value="ECO:0007669"/>
    <property type="project" value="TreeGrafter"/>
</dbReference>
<evidence type="ECO:0000256" key="4">
    <source>
        <dbReference type="PROSITE-ProRule" id="PRU00723"/>
    </source>
</evidence>
<evidence type="ECO:0000256" key="1">
    <source>
        <dbReference type="ARBA" id="ARBA00022723"/>
    </source>
</evidence>
<feature type="zinc finger region" description="C3H1-type" evidence="4">
    <location>
        <begin position="170"/>
        <end position="208"/>
    </location>
</feature>
<dbReference type="SMART" id="SM00356">
    <property type="entry name" value="ZnF_C3H1"/>
    <property type="match status" value="2"/>
</dbReference>
<dbReference type="SUPFAM" id="SSF90229">
    <property type="entry name" value="CCCH zinc finger"/>
    <property type="match status" value="1"/>
</dbReference>
<evidence type="ECO:0000256" key="2">
    <source>
        <dbReference type="ARBA" id="ARBA00022771"/>
    </source>
</evidence>
<dbReference type="InterPro" id="IPR032297">
    <property type="entry name" value="Torus"/>
</dbReference>
<dbReference type="OrthoDB" id="278280at2759"/>
<dbReference type="PANTHER" id="PTHR12681">
    <property type="entry name" value="ZINC FINGER-CONTAINING PROTEIN P48ZNF"/>
    <property type="match status" value="1"/>
</dbReference>
<organism evidence="7">
    <name type="scientific">Lepeophtheirus salmonis</name>
    <name type="common">Salmon louse</name>
    <name type="synonym">Caligus salmonis</name>
    <dbReference type="NCBI Taxonomy" id="72036"/>
    <lineage>
        <taxon>Eukaryota</taxon>
        <taxon>Metazoa</taxon>
        <taxon>Ecdysozoa</taxon>
        <taxon>Arthropoda</taxon>
        <taxon>Crustacea</taxon>
        <taxon>Multicrustacea</taxon>
        <taxon>Hexanauplia</taxon>
        <taxon>Copepoda</taxon>
        <taxon>Siphonostomatoida</taxon>
        <taxon>Caligidae</taxon>
        <taxon>Lepeophtheirus</taxon>
    </lineage>
</organism>
<proteinExistence type="predicted"/>
<evidence type="ECO:0000313" key="7">
    <source>
        <dbReference type="EMBL" id="CDW48573.1"/>
    </source>
</evidence>
<evidence type="ECO:0000256" key="3">
    <source>
        <dbReference type="ARBA" id="ARBA00022833"/>
    </source>
</evidence>
<feature type="zinc finger region" description="C3H1-type" evidence="4">
    <location>
        <begin position="99"/>
        <end position="126"/>
    </location>
</feature>
<keyword evidence="1 4" id="KW-0479">Metal-binding</keyword>
<dbReference type="GO" id="GO:0008270">
    <property type="term" value="F:zinc ion binding"/>
    <property type="evidence" value="ECO:0007669"/>
    <property type="project" value="UniProtKB-KW"/>
</dbReference>
<keyword evidence="2 4" id="KW-0863">Zinc-finger</keyword>
<feature type="domain" description="C3H1-type" evidence="6">
    <location>
        <begin position="99"/>
        <end position="126"/>
    </location>
</feature>
<dbReference type="Pfam" id="PF16131">
    <property type="entry name" value="Torus"/>
    <property type="match status" value="1"/>
</dbReference>
<reference evidence="7" key="1">
    <citation type="submission" date="2014-05" db="EMBL/GenBank/DDBJ databases">
        <authorList>
            <person name="Chronopoulou M."/>
        </authorList>
    </citation>
    <scope>NUCLEOTIDE SEQUENCE</scope>
    <source>
        <tissue evidence="7">Whole organism</tissue>
    </source>
</reference>
<dbReference type="InterPro" id="IPR036855">
    <property type="entry name" value="Znf_CCCH_sf"/>
</dbReference>
<feature type="region of interest" description="Disordered" evidence="5">
    <location>
        <begin position="47"/>
        <end position="81"/>
    </location>
</feature>
<dbReference type="Gene3D" id="4.10.1000.10">
    <property type="entry name" value="Zinc finger, CCCH-type"/>
    <property type="match status" value="1"/>
</dbReference>
<feature type="region of interest" description="Disordered" evidence="5">
    <location>
        <begin position="1"/>
        <end position="21"/>
    </location>
</feature>
<dbReference type="EMBL" id="HACA01031212">
    <property type="protein sequence ID" value="CDW48573.1"/>
    <property type="molecule type" value="Transcribed_RNA"/>
</dbReference>